<name>A0A4S3JKB7_9EURO</name>
<evidence type="ECO:0000313" key="4">
    <source>
        <dbReference type="Proteomes" id="UP000308092"/>
    </source>
</evidence>
<evidence type="ECO:0000256" key="1">
    <source>
        <dbReference type="SAM" id="MobiDB-lite"/>
    </source>
</evidence>
<feature type="compositionally biased region" description="Polar residues" evidence="1">
    <location>
        <begin position="104"/>
        <end position="128"/>
    </location>
</feature>
<feature type="region of interest" description="Disordered" evidence="1">
    <location>
        <begin position="211"/>
        <end position="307"/>
    </location>
</feature>
<dbReference type="EMBL" id="SOSA01000247">
    <property type="protein sequence ID" value="THC93741.1"/>
    <property type="molecule type" value="Genomic_DNA"/>
</dbReference>
<dbReference type="AlphaFoldDB" id="A0A4S3JKB7"/>
<evidence type="ECO:0000256" key="2">
    <source>
        <dbReference type="SAM" id="SignalP"/>
    </source>
</evidence>
<dbReference type="STRING" id="1220188.A0A4S3JKB7"/>
<reference evidence="3 4" key="1">
    <citation type="submission" date="2019-03" db="EMBL/GenBank/DDBJ databases">
        <title>The genome sequence of a newly discovered highly antifungal drug resistant Aspergillus species, Aspergillus tanneri NIH 1004.</title>
        <authorList>
            <person name="Mounaud S."/>
            <person name="Singh I."/>
            <person name="Joardar V."/>
            <person name="Pakala S."/>
            <person name="Pakala S."/>
            <person name="Venepally P."/>
            <person name="Hoover J."/>
            <person name="Nierman W."/>
            <person name="Chung J."/>
            <person name="Losada L."/>
        </authorList>
    </citation>
    <scope>NUCLEOTIDE SEQUENCE [LARGE SCALE GENOMIC DNA]</scope>
    <source>
        <strain evidence="3 4">NIH1004</strain>
    </source>
</reference>
<comment type="caution">
    <text evidence="3">The sequence shown here is derived from an EMBL/GenBank/DDBJ whole genome shotgun (WGS) entry which is preliminary data.</text>
</comment>
<feature type="region of interest" description="Disordered" evidence="1">
    <location>
        <begin position="74"/>
        <end position="138"/>
    </location>
</feature>
<keyword evidence="4" id="KW-1185">Reference proteome</keyword>
<feature type="compositionally biased region" description="Low complexity" evidence="1">
    <location>
        <begin position="211"/>
        <end position="222"/>
    </location>
</feature>
<dbReference type="VEuPathDB" id="FungiDB:EYZ11_006781"/>
<gene>
    <name evidence="3" type="ORF">EYZ11_006781</name>
</gene>
<evidence type="ECO:0000313" key="3">
    <source>
        <dbReference type="EMBL" id="THC93741.1"/>
    </source>
</evidence>
<accession>A0A4S3JKB7</accession>
<protein>
    <submittedName>
        <fullName evidence="3">Uncharacterized protein</fullName>
    </submittedName>
</protein>
<organism evidence="3 4">
    <name type="scientific">Aspergillus tanneri</name>
    <dbReference type="NCBI Taxonomy" id="1220188"/>
    <lineage>
        <taxon>Eukaryota</taxon>
        <taxon>Fungi</taxon>
        <taxon>Dikarya</taxon>
        <taxon>Ascomycota</taxon>
        <taxon>Pezizomycotina</taxon>
        <taxon>Eurotiomycetes</taxon>
        <taxon>Eurotiomycetidae</taxon>
        <taxon>Eurotiales</taxon>
        <taxon>Aspergillaceae</taxon>
        <taxon>Aspergillus</taxon>
        <taxon>Aspergillus subgen. Circumdati</taxon>
    </lineage>
</organism>
<keyword evidence="2" id="KW-0732">Signal</keyword>
<proteinExistence type="predicted"/>
<sequence>MRAKVPIAVLQAAAIQAILAAPPYGADSISSTRGDIRSARSSVSVWDHGAGDKRRTHLLGRAYGDDTLYVDEPGLAPTYEGDDGIVPVNPSYKDTSAGDPITVPSGTGDTGAGSQPAAQNEGQSQSPPNGGRGSSGLGTLADIGSGLLGASGGLFGGLAAGKGVADGILGGGGSAASGILGGGGSAAPEGSLGTNGGTGALENAGTIGTAATDGTAGAASTGNSPTFEGDVSNPPPAQKPAEIYIDENGNEGPVPWTSEENTFSLDVQDEGEGALSESGRPGPYRGSGGPSQAGKSQSKGIDFNNFRESVESEAKGYLKTPNSTFPEHVKAFDGGRSPAEKQLFKGLKDNYSNLKEVKATSSQENNWASRDRGRYRYISGTDKSGKEVLIGIAEHGPNSNSFVNFKHFQNPKSV</sequence>
<feature type="chain" id="PRO_5020434093" evidence="2">
    <location>
        <begin position="21"/>
        <end position="414"/>
    </location>
</feature>
<dbReference type="Proteomes" id="UP000308092">
    <property type="component" value="Unassembled WGS sequence"/>
</dbReference>
<feature type="signal peptide" evidence="2">
    <location>
        <begin position="1"/>
        <end position="20"/>
    </location>
</feature>